<reference evidence="1 2" key="1">
    <citation type="journal article" date="2010" name="Nat. Biotechnol.">
        <title>Genome sequence of the model mushroom Schizophyllum commune.</title>
        <authorList>
            <person name="Ohm R.A."/>
            <person name="de Jong J.F."/>
            <person name="Lugones L.G."/>
            <person name="Aerts A."/>
            <person name="Kothe E."/>
            <person name="Stajich J.E."/>
            <person name="de Vries R.P."/>
            <person name="Record E."/>
            <person name="Levasseur A."/>
            <person name="Baker S.E."/>
            <person name="Bartholomew K.A."/>
            <person name="Coutinho P.M."/>
            <person name="Erdmann S."/>
            <person name="Fowler T.J."/>
            <person name="Gathman A.C."/>
            <person name="Lombard V."/>
            <person name="Henrissat B."/>
            <person name="Knabe N."/>
            <person name="Kuees U."/>
            <person name="Lilly W.W."/>
            <person name="Lindquist E."/>
            <person name="Lucas S."/>
            <person name="Magnuson J.K."/>
            <person name="Piumi F."/>
            <person name="Raudaskoski M."/>
            <person name="Salamov A."/>
            <person name="Schmutz J."/>
            <person name="Schwarze F.W.M.R."/>
            <person name="vanKuyk P.A."/>
            <person name="Horton J.S."/>
            <person name="Grigoriev I.V."/>
            <person name="Woesten H.A.B."/>
        </authorList>
    </citation>
    <scope>NUCLEOTIDE SEQUENCE [LARGE SCALE GENOMIC DNA]</scope>
    <source>
        <strain evidence="2">H4-8 / FGSC 9210</strain>
    </source>
</reference>
<dbReference type="InterPro" id="IPR015943">
    <property type="entry name" value="WD40/YVTN_repeat-like_dom_sf"/>
</dbReference>
<dbReference type="HOGENOM" id="CLU_059436_0_0_1"/>
<dbReference type="EMBL" id="GL377304">
    <property type="protein sequence ID" value="EFI98784.1"/>
    <property type="molecule type" value="Genomic_DNA"/>
</dbReference>
<dbReference type="Gene3D" id="2.130.10.10">
    <property type="entry name" value="YVTN repeat-like/Quinoprotein amine dehydrogenase"/>
    <property type="match status" value="1"/>
</dbReference>
<dbReference type="InParanoid" id="D8PYZ7"/>
<accession>D8PYZ7</accession>
<dbReference type="OMA" id="HAVVFCL"/>
<dbReference type="OrthoDB" id="3238562at2759"/>
<organism evidence="2">
    <name type="scientific">Schizophyllum commune (strain H4-8 / FGSC 9210)</name>
    <name type="common">Split gill fungus</name>
    <dbReference type="NCBI Taxonomy" id="578458"/>
    <lineage>
        <taxon>Eukaryota</taxon>
        <taxon>Fungi</taxon>
        <taxon>Dikarya</taxon>
        <taxon>Basidiomycota</taxon>
        <taxon>Agaricomycotina</taxon>
        <taxon>Agaricomycetes</taxon>
        <taxon>Agaricomycetidae</taxon>
        <taxon>Agaricales</taxon>
        <taxon>Schizophyllaceae</taxon>
        <taxon>Schizophyllum</taxon>
    </lineage>
</organism>
<dbReference type="Proteomes" id="UP000007431">
    <property type="component" value="Unassembled WGS sequence"/>
</dbReference>
<gene>
    <name evidence="1" type="ORF">SCHCODRAFT_106561</name>
</gene>
<dbReference type="STRING" id="578458.D8PYZ7"/>
<dbReference type="AlphaFoldDB" id="D8PYZ7"/>
<dbReference type="GeneID" id="9585292"/>
<protein>
    <recommendedName>
        <fullName evidence="3">Anaphase-promoting complex subunit 4 WD40 domain-containing protein</fullName>
    </recommendedName>
</protein>
<dbReference type="KEGG" id="scm:SCHCO_01170367"/>
<dbReference type="RefSeq" id="XP_003033687.1">
    <property type="nucleotide sequence ID" value="XM_003033641.1"/>
</dbReference>
<dbReference type="SUPFAM" id="SSF50998">
    <property type="entry name" value="Quinoprotein alcohol dehydrogenase-like"/>
    <property type="match status" value="1"/>
</dbReference>
<dbReference type="SUPFAM" id="SSF50978">
    <property type="entry name" value="WD40 repeat-like"/>
    <property type="match status" value="1"/>
</dbReference>
<evidence type="ECO:0000313" key="1">
    <source>
        <dbReference type="EMBL" id="EFI98784.1"/>
    </source>
</evidence>
<dbReference type="VEuPathDB" id="FungiDB:SCHCODRAFT_01170367"/>
<evidence type="ECO:0008006" key="3">
    <source>
        <dbReference type="Google" id="ProtNLM"/>
    </source>
</evidence>
<name>D8PYZ7_SCHCM</name>
<proteinExistence type="predicted"/>
<sequence>MSLAFSPDGRFIAAMGYSGISLWDVSPIAQDGSITPIATPLQPLGSASVVPVGAWVEFKAPQRQLLVFGNLEGNLSIWSLESATDTREGVMKRCHTVSAGISLTEGVVDNHRSQPVCLVVDKSIIHHQAQTARIALASLDGLVAVLRITESGATDLIFKMNIATDTFLPRSVAFSRSSDDIFVFSLLNGAMKRYDMAGNNTWSRDDGPPIMASVILLDDQRAIAQVGNDFALISPEDGRVLQEYQVGPIAVQYPKCVIVAEDDSLVRGIRLQELPYNDGLLVQAVSACSVNGYHLVAVAGSTREKDSRVAVWRKTPIVQERRGDPLTETTVQGSGLGVRAIGIVSAILCIVLIQWPSVLDALISR</sequence>
<dbReference type="InterPro" id="IPR036322">
    <property type="entry name" value="WD40_repeat_dom_sf"/>
</dbReference>
<feature type="non-terminal residue" evidence="1">
    <location>
        <position position="365"/>
    </location>
</feature>
<evidence type="ECO:0000313" key="2">
    <source>
        <dbReference type="Proteomes" id="UP000007431"/>
    </source>
</evidence>
<keyword evidence="2" id="KW-1185">Reference proteome</keyword>
<dbReference type="InterPro" id="IPR011047">
    <property type="entry name" value="Quinoprotein_ADH-like_sf"/>
</dbReference>